<reference evidence="1 2" key="1">
    <citation type="journal article" date="2013" name="Curr. Biol.">
        <title>The Genome of the Foraminiferan Reticulomyxa filosa.</title>
        <authorList>
            <person name="Glockner G."/>
            <person name="Hulsmann N."/>
            <person name="Schleicher M."/>
            <person name="Noegel A.A."/>
            <person name="Eichinger L."/>
            <person name="Gallinger C."/>
            <person name="Pawlowski J."/>
            <person name="Sierra R."/>
            <person name="Euteneuer U."/>
            <person name="Pillet L."/>
            <person name="Moustafa A."/>
            <person name="Platzer M."/>
            <person name="Groth M."/>
            <person name="Szafranski K."/>
            <person name="Schliwa M."/>
        </authorList>
    </citation>
    <scope>NUCLEOTIDE SEQUENCE [LARGE SCALE GENOMIC DNA]</scope>
</reference>
<dbReference type="AlphaFoldDB" id="X6PD28"/>
<organism evidence="1 2">
    <name type="scientific">Reticulomyxa filosa</name>
    <dbReference type="NCBI Taxonomy" id="46433"/>
    <lineage>
        <taxon>Eukaryota</taxon>
        <taxon>Sar</taxon>
        <taxon>Rhizaria</taxon>
        <taxon>Retaria</taxon>
        <taxon>Foraminifera</taxon>
        <taxon>Monothalamids</taxon>
        <taxon>Reticulomyxidae</taxon>
        <taxon>Reticulomyxa</taxon>
    </lineage>
</organism>
<evidence type="ECO:0000313" key="2">
    <source>
        <dbReference type="Proteomes" id="UP000023152"/>
    </source>
</evidence>
<evidence type="ECO:0000313" key="1">
    <source>
        <dbReference type="EMBL" id="ETO36013.1"/>
    </source>
</evidence>
<proteinExistence type="predicted"/>
<dbReference type="EMBL" id="ASPP01001073">
    <property type="protein sequence ID" value="ETO36013.1"/>
    <property type="molecule type" value="Genomic_DNA"/>
</dbReference>
<gene>
    <name evidence="1" type="ORF">RFI_01049</name>
</gene>
<keyword evidence="2" id="KW-1185">Reference proteome</keyword>
<sequence>MPATDKRATHKQTKTNNFLRCSEAKIHSFQILFLNIKYSNEPKQYSLKKRLNIFKKLRKVNKKYFSVQKRRKFLFSVPSQVCVTKKKDIIANMLFHLFLILDIQKKKANFVKDFESEKKKKDVKTSRIFEKAFFL</sequence>
<dbReference type="Proteomes" id="UP000023152">
    <property type="component" value="Unassembled WGS sequence"/>
</dbReference>
<comment type="caution">
    <text evidence="1">The sequence shown here is derived from an EMBL/GenBank/DDBJ whole genome shotgun (WGS) entry which is preliminary data.</text>
</comment>
<name>X6PD28_RETFI</name>
<accession>X6PD28</accession>
<protein>
    <submittedName>
        <fullName evidence="1">Uncharacterized protein</fullName>
    </submittedName>
</protein>